<protein>
    <recommendedName>
        <fullName evidence="15">ATP synthase epsilon chain</fullName>
    </recommendedName>
</protein>
<dbReference type="GO" id="GO:0045259">
    <property type="term" value="C:proton-transporting ATP synthase complex"/>
    <property type="evidence" value="ECO:0007669"/>
    <property type="project" value="UniProtKB-KW"/>
</dbReference>
<gene>
    <name evidence="13" type="ORF">ETSY2_06810</name>
</gene>
<dbReference type="Gene3D" id="2.60.15.10">
    <property type="entry name" value="F0F1 ATP synthase delta/epsilon subunit, N-terminal"/>
    <property type="match status" value="1"/>
</dbReference>
<dbReference type="InterPro" id="IPR036771">
    <property type="entry name" value="ATPsynth_dsu/esu_N"/>
</dbReference>
<dbReference type="CDD" id="cd12152">
    <property type="entry name" value="F1-ATPase_delta"/>
    <property type="match status" value="1"/>
</dbReference>
<dbReference type="SUPFAM" id="SSF51344">
    <property type="entry name" value="Epsilon subunit of F1F0-ATP synthase N-terminal domain"/>
    <property type="match status" value="1"/>
</dbReference>
<feature type="domain" description="ATP synthase F1 complex delta/epsilon subunit N-terminal" evidence="12">
    <location>
        <begin position="3"/>
        <end position="81"/>
    </location>
</feature>
<dbReference type="InterPro" id="IPR020547">
    <property type="entry name" value="ATP_synth_F1_esu_C"/>
</dbReference>
<keyword evidence="14" id="KW-1185">Reference proteome</keyword>
<evidence type="ECO:0008006" key="15">
    <source>
        <dbReference type="Google" id="ProtNLM"/>
    </source>
</evidence>
<evidence type="ECO:0000256" key="8">
    <source>
        <dbReference type="ARBA" id="ARBA00023196"/>
    </source>
</evidence>
<comment type="subunit">
    <text evidence="4 10">F-type ATPases have 2 components, CF(1) - the catalytic core - and CF(0) - the membrane proton channel. CF(1) has five subunits: alpha(3), beta(3), gamma(1), delta(1), epsilon(1). CF(0) has three main subunits: a, b and c.</text>
</comment>
<comment type="subcellular location">
    <subcellularLocation>
        <location evidence="2">Cell membrane</location>
        <topology evidence="2">Peripheral membrane protein</topology>
    </subcellularLocation>
</comment>
<keyword evidence="6 10" id="KW-0406">Ion transport</keyword>
<dbReference type="Pfam" id="PF02823">
    <property type="entry name" value="ATP-synt_DE_N"/>
    <property type="match status" value="1"/>
</dbReference>
<dbReference type="InterPro" id="IPR036794">
    <property type="entry name" value="ATP_F1_dsu/esu_C_sf"/>
</dbReference>
<dbReference type="Pfam" id="PF00401">
    <property type="entry name" value="ATP-synt_DE"/>
    <property type="match status" value="1"/>
</dbReference>
<accession>W4MDB1</accession>
<dbReference type="SUPFAM" id="SSF46604">
    <property type="entry name" value="Epsilon subunit of F1F0-ATP synthase C-terminal domain"/>
    <property type="match status" value="1"/>
</dbReference>
<reference evidence="13 14" key="1">
    <citation type="journal article" date="2014" name="Nature">
        <title>An environmental bacterial taxon with a large and distinct metabolic repertoire.</title>
        <authorList>
            <person name="Wilson M.C."/>
            <person name="Mori T."/>
            <person name="Ruckert C."/>
            <person name="Uria A.R."/>
            <person name="Helf M.J."/>
            <person name="Takada K."/>
            <person name="Gernert C."/>
            <person name="Steffens U.A."/>
            <person name="Heycke N."/>
            <person name="Schmitt S."/>
            <person name="Rinke C."/>
            <person name="Helfrich E.J."/>
            <person name="Brachmann A.O."/>
            <person name="Gurgui C."/>
            <person name="Wakimoto T."/>
            <person name="Kracht M."/>
            <person name="Crusemann M."/>
            <person name="Hentschel U."/>
            <person name="Abe I."/>
            <person name="Matsunaga S."/>
            <person name="Kalinowski J."/>
            <person name="Takeyama H."/>
            <person name="Piel J."/>
        </authorList>
    </citation>
    <scope>NUCLEOTIDE SEQUENCE [LARGE SCALE GENOMIC DNA]</scope>
    <source>
        <strain evidence="14">TSY2</strain>
    </source>
</reference>
<dbReference type="EMBL" id="AZHX01000278">
    <property type="protein sequence ID" value="ETX08193.1"/>
    <property type="molecule type" value="Genomic_DNA"/>
</dbReference>
<evidence type="ECO:0000259" key="11">
    <source>
        <dbReference type="Pfam" id="PF00401"/>
    </source>
</evidence>
<dbReference type="HAMAP" id="MF_00530">
    <property type="entry name" value="ATP_synth_epsil_bac"/>
    <property type="match status" value="1"/>
</dbReference>
<feature type="domain" description="ATP synthase epsilon subunit C-terminal" evidence="11">
    <location>
        <begin position="86"/>
        <end position="127"/>
    </location>
</feature>
<evidence type="ECO:0000313" key="14">
    <source>
        <dbReference type="Proteomes" id="UP000019140"/>
    </source>
</evidence>
<organism evidence="13 14">
    <name type="scientific">Candidatus Entotheonella gemina</name>
    <dbReference type="NCBI Taxonomy" id="1429439"/>
    <lineage>
        <taxon>Bacteria</taxon>
        <taxon>Pseudomonadati</taxon>
        <taxon>Nitrospinota/Tectimicrobiota group</taxon>
        <taxon>Candidatus Tectimicrobiota</taxon>
        <taxon>Candidatus Entotheonellia</taxon>
        <taxon>Candidatus Entotheonellales</taxon>
        <taxon>Candidatus Entotheonellaceae</taxon>
        <taxon>Candidatus Entotheonella</taxon>
    </lineage>
</organism>
<dbReference type="PANTHER" id="PTHR13822:SF10">
    <property type="entry name" value="ATP SYNTHASE EPSILON CHAIN, CHLOROPLASTIC"/>
    <property type="match status" value="1"/>
</dbReference>
<sequence length="127" mass="14578">MPLDVEIVTPDRIILQAQVDELNVPSDWGYIGILPGHTPLLTILGQGELMYRQNTAQHYMSLFWGYMEVNDDKVTILAEVAEPDAEIDRARAESARDRAEDRLRRIHESDIDFERARGALMRAMIRL</sequence>
<dbReference type="InterPro" id="IPR001469">
    <property type="entry name" value="ATP_synth_F1_dsu/esu"/>
</dbReference>
<evidence type="ECO:0000256" key="2">
    <source>
        <dbReference type="ARBA" id="ARBA00004202"/>
    </source>
</evidence>
<evidence type="ECO:0000256" key="1">
    <source>
        <dbReference type="ARBA" id="ARBA00003543"/>
    </source>
</evidence>
<evidence type="ECO:0000256" key="5">
    <source>
        <dbReference type="ARBA" id="ARBA00022448"/>
    </source>
</evidence>
<evidence type="ECO:0000256" key="9">
    <source>
        <dbReference type="ARBA" id="ARBA00023310"/>
    </source>
</evidence>
<keyword evidence="5 10" id="KW-0813">Transport</keyword>
<evidence type="ECO:0000256" key="4">
    <source>
        <dbReference type="ARBA" id="ARBA00011648"/>
    </source>
</evidence>
<comment type="caution">
    <text evidence="13">The sequence shown here is derived from an EMBL/GenBank/DDBJ whole genome shotgun (WGS) entry which is preliminary data.</text>
</comment>
<dbReference type="NCBIfam" id="TIGR01216">
    <property type="entry name" value="ATP_synt_epsi"/>
    <property type="match status" value="1"/>
</dbReference>
<evidence type="ECO:0000313" key="13">
    <source>
        <dbReference type="EMBL" id="ETX08193.1"/>
    </source>
</evidence>
<dbReference type="HOGENOM" id="CLU_084338_1_3_7"/>
<name>W4MDB1_9BACT</name>
<dbReference type="InterPro" id="IPR020546">
    <property type="entry name" value="ATP_synth_F1_dsu/esu_N"/>
</dbReference>
<evidence type="ECO:0000256" key="6">
    <source>
        <dbReference type="ARBA" id="ARBA00023065"/>
    </source>
</evidence>
<dbReference type="PANTHER" id="PTHR13822">
    <property type="entry name" value="ATP SYNTHASE DELTA/EPSILON CHAIN"/>
    <property type="match status" value="1"/>
</dbReference>
<dbReference type="Gene3D" id="1.20.5.440">
    <property type="entry name" value="ATP synthase delta/epsilon subunit, C-terminal domain"/>
    <property type="match status" value="1"/>
</dbReference>
<evidence type="ECO:0000256" key="3">
    <source>
        <dbReference type="ARBA" id="ARBA00005712"/>
    </source>
</evidence>
<dbReference type="NCBIfam" id="NF009980">
    <property type="entry name" value="PRK13446.1"/>
    <property type="match status" value="1"/>
</dbReference>
<dbReference type="Proteomes" id="UP000019140">
    <property type="component" value="Unassembled WGS sequence"/>
</dbReference>
<keyword evidence="8 10" id="KW-0139">CF(1)</keyword>
<dbReference type="GO" id="GO:0046933">
    <property type="term" value="F:proton-transporting ATP synthase activity, rotational mechanism"/>
    <property type="evidence" value="ECO:0007669"/>
    <property type="project" value="InterPro"/>
</dbReference>
<proteinExistence type="inferred from homology"/>
<comment type="similarity">
    <text evidence="3 10">Belongs to the ATPase epsilon chain family.</text>
</comment>
<dbReference type="AlphaFoldDB" id="W4MDB1"/>
<comment type="function">
    <text evidence="1">Produces ATP from ADP in the presence of a proton gradient across the membrane.</text>
</comment>
<keyword evidence="7" id="KW-0472">Membrane</keyword>
<evidence type="ECO:0000256" key="7">
    <source>
        <dbReference type="ARBA" id="ARBA00023136"/>
    </source>
</evidence>
<dbReference type="GO" id="GO:0005886">
    <property type="term" value="C:plasma membrane"/>
    <property type="evidence" value="ECO:0007669"/>
    <property type="project" value="UniProtKB-SubCell"/>
</dbReference>
<evidence type="ECO:0000259" key="12">
    <source>
        <dbReference type="Pfam" id="PF02823"/>
    </source>
</evidence>
<evidence type="ECO:0000256" key="10">
    <source>
        <dbReference type="RuleBase" id="RU003656"/>
    </source>
</evidence>
<feature type="non-terminal residue" evidence="13">
    <location>
        <position position="127"/>
    </location>
</feature>
<keyword evidence="9 10" id="KW-0066">ATP synthesis</keyword>